<evidence type="ECO:0008006" key="5">
    <source>
        <dbReference type="Google" id="ProtNLM"/>
    </source>
</evidence>
<evidence type="ECO:0000313" key="4">
    <source>
        <dbReference type="Proteomes" id="UP000176778"/>
    </source>
</evidence>
<evidence type="ECO:0000259" key="2">
    <source>
        <dbReference type="Pfam" id="PF13660"/>
    </source>
</evidence>
<evidence type="ECO:0000259" key="1">
    <source>
        <dbReference type="Pfam" id="PF05161"/>
    </source>
</evidence>
<sequence>MKDIFRSKYSKGLKKEALDILKAGLISVTPAVAISGKIHYQNNKLIIEGDRFDLAKGRLFIIGGGKASANMASQLEKKFPKGKIYFGLVNSPNVVKTTKIKIQKVTHPLPSAGAIRGMETILKAATRIDKEDTVICLLSGGGSASMFSPQEGISLGDMRKTVELMTKGGVPTREIQIVRKHLSRIQGGQLAKSFQPARIICITISDLIDPKDVVAGGPTEPDTSTYSDADRILRKHSLYSKIPGSIKRHLKKGVRGEVDETPKPGDPIFKNVHNYILADSTTALSAMAKRAKELGYAVIINKPPVVGKMDFASEKIASIIRALSEDSSRPIAILFNSEISVKVKGTGRGGRNQELVANLTKKLPKEKRFVMAGLGTDGIDFIKGIGGAMVDNEDLERISLMKLKVEKYLQNNDSYVFHSKLGSLIKMKPTGTGVGDVHLYLQK</sequence>
<protein>
    <recommendedName>
        <fullName evidence="5">Glycerate kinase</fullName>
    </recommendedName>
</protein>
<proteinExistence type="predicted"/>
<accession>A0A1F7X3U9</accession>
<dbReference type="Gene3D" id="3.40.1480.10">
    <property type="entry name" value="MOFRL domain"/>
    <property type="match status" value="1"/>
</dbReference>
<dbReference type="EMBL" id="MGFR01000005">
    <property type="protein sequence ID" value="OGM09379.1"/>
    <property type="molecule type" value="Genomic_DNA"/>
</dbReference>
<dbReference type="InterPro" id="IPR039760">
    <property type="entry name" value="MOFRL_protein"/>
</dbReference>
<dbReference type="InterPro" id="IPR025286">
    <property type="entry name" value="MOFRL_assoc_dom"/>
</dbReference>
<dbReference type="InterPro" id="IPR037035">
    <property type="entry name" value="GK-like_C_sf"/>
</dbReference>
<dbReference type="AlphaFoldDB" id="A0A1F7X3U9"/>
<dbReference type="PANTHER" id="PTHR12227">
    <property type="entry name" value="GLYCERATE KINASE"/>
    <property type="match status" value="1"/>
</dbReference>
<organism evidence="3 4">
    <name type="scientific">Candidatus Woesebacteria bacterium RBG_13_46_13</name>
    <dbReference type="NCBI Taxonomy" id="1802479"/>
    <lineage>
        <taxon>Bacteria</taxon>
        <taxon>Candidatus Woeseibacteriota</taxon>
    </lineage>
</organism>
<dbReference type="InterPro" id="IPR038614">
    <property type="entry name" value="GK_N_sf"/>
</dbReference>
<dbReference type="GO" id="GO:0008887">
    <property type="term" value="F:glycerate kinase activity"/>
    <property type="evidence" value="ECO:0007669"/>
    <property type="project" value="InterPro"/>
</dbReference>
<name>A0A1F7X3U9_9BACT</name>
<evidence type="ECO:0000313" key="3">
    <source>
        <dbReference type="EMBL" id="OGM09379.1"/>
    </source>
</evidence>
<feature type="domain" description="MOFRL-associated" evidence="2">
    <location>
        <begin position="17"/>
        <end position="251"/>
    </location>
</feature>
<dbReference type="Pfam" id="PF13660">
    <property type="entry name" value="DUF4147"/>
    <property type="match status" value="1"/>
</dbReference>
<dbReference type="GO" id="GO:0005737">
    <property type="term" value="C:cytoplasm"/>
    <property type="evidence" value="ECO:0007669"/>
    <property type="project" value="TreeGrafter"/>
</dbReference>
<dbReference type="SUPFAM" id="SSF82544">
    <property type="entry name" value="GckA/TtuD-like"/>
    <property type="match status" value="1"/>
</dbReference>
<comment type="caution">
    <text evidence="3">The sequence shown here is derived from an EMBL/GenBank/DDBJ whole genome shotgun (WGS) entry which is preliminary data.</text>
</comment>
<dbReference type="Proteomes" id="UP000176778">
    <property type="component" value="Unassembled WGS sequence"/>
</dbReference>
<dbReference type="STRING" id="1802479.A2Y68_00200"/>
<dbReference type="InterPro" id="IPR007835">
    <property type="entry name" value="MOFRL"/>
</dbReference>
<dbReference type="Pfam" id="PF05161">
    <property type="entry name" value="MOFRL"/>
    <property type="match status" value="1"/>
</dbReference>
<feature type="domain" description="MOFRL" evidence="1">
    <location>
        <begin position="332"/>
        <end position="436"/>
    </location>
</feature>
<dbReference type="PANTHER" id="PTHR12227:SF0">
    <property type="entry name" value="GLYCERATE KINASE"/>
    <property type="match status" value="1"/>
</dbReference>
<dbReference type="Gene3D" id="3.40.50.10180">
    <property type="entry name" value="Glycerate kinase, MOFRL-like N-terminal domain"/>
    <property type="match status" value="1"/>
</dbReference>
<gene>
    <name evidence="3" type="ORF">A2Y68_00200</name>
</gene>
<reference evidence="3 4" key="1">
    <citation type="journal article" date="2016" name="Nat. Commun.">
        <title>Thousands of microbial genomes shed light on interconnected biogeochemical processes in an aquifer system.</title>
        <authorList>
            <person name="Anantharaman K."/>
            <person name="Brown C.T."/>
            <person name="Hug L.A."/>
            <person name="Sharon I."/>
            <person name="Castelle C.J."/>
            <person name="Probst A.J."/>
            <person name="Thomas B.C."/>
            <person name="Singh A."/>
            <person name="Wilkins M.J."/>
            <person name="Karaoz U."/>
            <person name="Brodie E.L."/>
            <person name="Williams K.H."/>
            <person name="Hubbard S.S."/>
            <person name="Banfield J.F."/>
        </authorList>
    </citation>
    <scope>NUCLEOTIDE SEQUENCE [LARGE SCALE GENOMIC DNA]</scope>
</reference>